<accession>A0ABR6K4V1</accession>
<evidence type="ECO:0000313" key="1">
    <source>
        <dbReference type="EMBL" id="MBB4603630.1"/>
    </source>
</evidence>
<protein>
    <submittedName>
        <fullName evidence="1">Uncharacterized protein</fullName>
    </submittedName>
</protein>
<dbReference type="EMBL" id="JACHNV010000012">
    <property type="protein sequence ID" value="MBB4603630.1"/>
    <property type="molecule type" value="Genomic_DNA"/>
</dbReference>
<reference evidence="1 2" key="1">
    <citation type="submission" date="2020-08" db="EMBL/GenBank/DDBJ databases">
        <title>Genomic Encyclopedia of Type Strains, Phase IV (KMG-IV): sequencing the most valuable type-strain genomes for metagenomic binning, comparative biology and taxonomic classification.</title>
        <authorList>
            <person name="Goeker M."/>
        </authorList>
    </citation>
    <scope>NUCLEOTIDE SEQUENCE [LARGE SCALE GENOMIC DNA]</scope>
    <source>
        <strain evidence="1 2">DSM 26701</strain>
    </source>
</reference>
<evidence type="ECO:0000313" key="2">
    <source>
        <dbReference type="Proteomes" id="UP000579570"/>
    </source>
</evidence>
<comment type="caution">
    <text evidence="1">The sequence shown here is derived from an EMBL/GenBank/DDBJ whole genome shotgun (WGS) entry which is preliminary data.</text>
</comment>
<name>A0ABR6K4V1_9BACT</name>
<gene>
    <name evidence="1" type="ORF">GGU46_004293</name>
</gene>
<dbReference type="Proteomes" id="UP000579570">
    <property type="component" value="Unassembled WGS sequence"/>
</dbReference>
<feature type="non-terminal residue" evidence="1">
    <location>
        <position position="36"/>
    </location>
</feature>
<sequence length="36" mass="4213">MQQMLDLHQVATAQDYYHAALIFQHGETVEEIWSAH</sequence>
<keyword evidence="2" id="KW-1185">Reference proteome</keyword>
<proteinExistence type="predicted"/>
<organism evidence="1 2">
    <name type="scientific">Hymenobacter latericoloratus</name>
    <dbReference type="NCBI Taxonomy" id="1411121"/>
    <lineage>
        <taxon>Bacteria</taxon>
        <taxon>Pseudomonadati</taxon>
        <taxon>Bacteroidota</taxon>
        <taxon>Cytophagia</taxon>
        <taxon>Cytophagales</taxon>
        <taxon>Hymenobacteraceae</taxon>
        <taxon>Hymenobacter</taxon>
    </lineage>
</organism>